<comment type="caution">
    <text evidence="1">The sequence shown here is derived from an EMBL/GenBank/DDBJ whole genome shotgun (WGS) entry which is preliminary data.</text>
</comment>
<reference evidence="1 2" key="1">
    <citation type="submission" date="2018-09" db="EMBL/GenBank/DDBJ databases">
        <title>YIM 75000 draft genome.</title>
        <authorList>
            <person name="Tang S."/>
            <person name="Feng Y."/>
        </authorList>
    </citation>
    <scope>NUCLEOTIDE SEQUENCE [LARGE SCALE GENOMIC DNA]</scope>
    <source>
        <strain evidence="1 2">YIM 75000</strain>
    </source>
</reference>
<dbReference type="Gene3D" id="3.10.310.50">
    <property type="match status" value="1"/>
</dbReference>
<dbReference type="OrthoDB" id="3214027at2"/>
<protein>
    <submittedName>
        <fullName evidence="1">DUF5130 family protein</fullName>
    </submittedName>
</protein>
<evidence type="ECO:0000313" key="1">
    <source>
        <dbReference type="EMBL" id="RJK97119.1"/>
    </source>
</evidence>
<proteinExistence type="predicted"/>
<dbReference type="InterPro" id="IPR033437">
    <property type="entry name" value="DUF5130"/>
</dbReference>
<dbReference type="Proteomes" id="UP000265614">
    <property type="component" value="Unassembled WGS sequence"/>
</dbReference>
<name>A0A3A3Z334_9ACTN</name>
<dbReference type="EMBL" id="QZEZ01000002">
    <property type="protein sequence ID" value="RJK97119.1"/>
    <property type="molecule type" value="Genomic_DNA"/>
</dbReference>
<evidence type="ECO:0000313" key="2">
    <source>
        <dbReference type="Proteomes" id="UP000265614"/>
    </source>
</evidence>
<dbReference type="Pfam" id="PF17174">
    <property type="entry name" value="DUF5130"/>
    <property type="match status" value="1"/>
</dbReference>
<gene>
    <name evidence="1" type="ORF">D5H78_07885</name>
</gene>
<sequence>MPAGEAFTEREAEDIRRALRVAEQVSGLAFSVYVGNVPGEDARSGARELHAQLPDPARSVLLTIDPGARTIEVVTGSEAVRRVDDRSCSLATMSMSSAFAGGDLAGGIAEGVRMLGDHAHSSRRR</sequence>
<dbReference type="AlphaFoldDB" id="A0A3A3Z334"/>
<keyword evidence="2" id="KW-1185">Reference proteome</keyword>
<accession>A0A3A3Z334</accession>
<organism evidence="1 2">
    <name type="scientific">Vallicoccus soli</name>
    <dbReference type="NCBI Taxonomy" id="2339232"/>
    <lineage>
        <taxon>Bacteria</taxon>
        <taxon>Bacillati</taxon>
        <taxon>Actinomycetota</taxon>
        <taxon>Actinomycetes</taxon>
        <taxon>Motilibacterales</taxon>
        <taxon>Vallicoccaceae</taxon>
        <taxon>Vallicoccus</taxon>
    </lineage>
</organism>